<dbReference type="AlphaFoldDB" id="A0A9P7KV37"/>
<dbReference type="InterPro" id="IPR036866">
    <property type="entry name" value="RibonucZ/Hydroxyglut_hydro"/>
</dbReference>
<evidence type="ECO:0000259" key="1">
    <source>
        <dbReference type="SMART" id="SM00849"/>
    </source>
</evidence>
<dbReference type="InterPro" id="IPR050266">
    <property type="entry name" value="AB_hydrolase_sf"/>
</dbReference>
<dbReference type="EMBL" id="JAGPUO010000010">
    <property type="protein sequence ID" value="KAG5660016.1"/>
    <property type="molecule type" value="Genomic_DNA"/>
</dbReference>
<evidence type="ECO:0000313" key="3">
    <source>
        <dbReference type="Proteomes" id="UP000782241"/>
    </source>
</evidence>
<dbReference type="SUPFAM" id="SSF53474">
    <property type="entry name" value="alpha/beta-Hydrolases"/>
    <property type="match status" value="1"/>
</dbReference>
<keyword evidence="3" id="KW-1185">Reference proteome</keyword>
<feature type="domain" description="Metallo-beta-lactamase" evidence="1">
    <location>
        <begin position="104"/>
        <end position="278"/>
    </location>
</feature>
<dbReference type="SUPFAM" id="SSF56281">
    <property type="entry name" value="Metallo-hydrolase/oxidoreductase"/>
    <property type="match status" value="1"/>
</dbReference>
<proteinExistence type="predicted"/>
<organism evidence="2 3">
    <name type="scientific">Fusarium avenaceum</name>
    <dbReference type="NCBI Taxonomy" id="40199"/>
    <lineage>
        <taxon>Eukaryota</taxon>
        <taxon>Fungi</taxon>
        <taxon>Dikarya</taxon>
        <taxon>Ascomycota</taxon>
        <taxon>Pezizomycotina</taxon>
        <taxon>Sordariomycetes</taxon>
        <taxon>Hypocreomycetidae</taxon>
        <taxon>Hypocreales</taxon>
        <taxon>Nectriaceae</taxon>
        <taxon>Fusarium</taxon>
        <taxon>Fusarium tricinctum species complex</taxon>
    </lineage>
</organism>
<dbReference type="Gene3D" id="3.40.50.1820">
    <property type="entry name" value="alpha/beta hydrolase"/>
    <property type="match status" value="1"/>
</dbReference>
<name>A0A9P7KV37_9HYPO</name>
<sequence length="588" mass="65350">MAFPSLWKLPPVAFYSSRRHGNQLELQNLGLVIVPPFHLGSNQFNELHILVQSQELATGRLWYDYIHRCENSQKYPVIAEKSQTPGWVNPARPFDSLFFVGDAYVSSWAIDTGDGLVLIDSLNNAEEAERVIIPGLEAFGYKGHDIKALIITHEHFDHYGGAIWFQDTYKTPIYASEVAWEAMKDLKGTPRKDKTLSDGNHLRIGNTSLSIFSTPGHTPGTISLMFPLQDRGTKHLAGLYGGGGIPSKAEDKTTQIKSFLRFARLAEKSGVDVLLSNHQTQDHTLQNLDILATRQCSGKTCSLSNPYVVGTMADISDHKPELFFRSYNESSSSTIVLIHGLFSCNLEWGHVIPYLSDYHLLVPDLPQHSKSKHVGPWTLELGADTVADLIRNHAHGGKAHVVGLSLGGFTTMEIIRRHTELVKSAFITGAAPFIPWQVWIADRPSLLHYGLKFVLSSGIYAFSVWKAGLKEHADLKNEIAANNDWTLVDNAYKGLAEWGQVAVDEVAARDKRILAIAGDQGDNVEGTKEMADKFRHGGSEDGRKSTAYVVKDAIHGWNLQFPELFAQGIQAWVEEQPLPREFTSLFDD</sequence>
<dbReference type="InterPro" id="IPR029058">
    <property type="entry name" value="AB_hydrolase_fold"/>
</dbReference>
<dbReference type="InterPro" id="IPR001279">
    <property type="entry name" value="Metallo-B-lactamas"/>
</dbReference>
<dbReference type="InterPro" id="IPR000073">
    <property type="entry name" value="AB_hydrolase_1"/>
</dbReference>
<dbReference type="Gene3D" id="3.60.15.10">
    <property type="entry name" value="Ribonuclease Z/Hydroxyacylglutathione hydrolase-like"/>
    <property type="match status" value="1"/>
</dbReference>
<dbReference type="Proteomes" id="UP000782241">
    <property type="component" value="Unassembled WGS sequence"/>
</dbReference>
<comment type="caution">
    <text evidence="2">The sequence shown here is derived from an EMBL/GenBank/DDBJ whole genome shotgun (WGS) entry which is preliminary data.</text>
</comment>
<evidence type="ECO:0000313" key="2">
    <source>
        <dbReference type="EMBL" id="KAG5660016.1"/>
    </source>
</evidence>
<gene>
    <name evidence="2" type="ORF">KAF25_003538</name>
</gene>
<protein>
    <recommendedName>
        <fullName evidence="1">Metallo-beta-lactamase domain-containing protein</fullName>
    </recommendedName>
</protein>
<dbReference type="PANTHER" id="PTHR43798">
    <property type="entry name" value="MONOACYLGLYCEROL LIPASE"/>
    <property type="match status" value="1"/>
</dbReference>
<dbReference type="SMART" id="SM00849">
    <property type="entry name" value="Lactamase_B"/>
    <property type="match status" value="1"/>
</dbReference>
<dbReference type="Pfam" id="PF00753">
    <property type="entry name" value="Lactamase_B"/>
    <property type="match status" value="1"/>
</dbReference>
<reference evidence="2" key="1">
    <citation type="submission" date="2021-04" db="EMBL/GenBank/DDBJ databases">
        <title>Draft genome of Fusarium avenaceum strain F156N33, isolated from an atmospheric sample in Virginia.</title>
        <authorList>
            <person name="Yang S."/>
            <person name="Vinatzer B.A."/>
            <person name="Coleman J."/>
        </authorList>
    </citation>
    <scope>NUCLEOTIDE SEQUENCE</scope>
    <source>
        <strain evidence="2">F156N33</strain>
    </source>
</reference>
<accession>A0A9P7KV37</accession>
<dbReference type="CDD" id="cd16280">
    <property type="entry name" value="metallo-hydrolase-like_MBL-fold"/>
    <property type="match status" value="1"/>
</dbReference>
<dbReference type="Pfam" id="PF12697">
    <property type="entry name" value="Abhydrolase_6"/>
    <property type="match status" value="1"/>
</dbReference>